<keyword evidence="2" id="KW-0732">Signal</keyword>
<dbReference type="EMBL" id="JAFLQZ010000005">
    <property type="protein sequence ID" value="MBO0358279.1"/>
    <property type="molecule type" value="Genomic_DNA"/>
</dbReference>
<feature type="chain" id="PRO_5037736713" evidence="2">
    <location>
        <begin position="23"/>
        <end position="77"/>
    </location>
</feature>
<sequence length="77" mass="8096">MKKTFLLGLLAASLMLSATSCSNPDYTKEEDAPTKPLPPIPAAPDTTGGKAAPENPATREITAPNATEDIKKMQPVM</sequence>
<accession>A0A939EW55</accession>
<name>A0A939EW55_9BACT</name>
<comment type="caution">
    <text evidence="3">The sequence shown here is derived from an EMBL/GenBank/DDBJ whole genome shotgun (WGS) entry which is preliminary data.</text>
</comment>
<feature type="compositionally biased region" description="Basic and acidic residues" evidence="1">
    <location>
        <begin position="68"/>
        <end position="77"/>
    </location>
</feature>
<dbReference type="RefSeq" id="WP_206984218.1">
    <property type="nucleotide sequence ID" value="NZ_JAFLQZ010000005.1"/>
</dbReference>
<dbReference type="AlphaFoldDB" id="A0A939EW55"/>
<evidence type="ECO:0000313" key="4">
    <source>
        <dbReference type="Proteomes" id="UP000664144"/>
    </source>
</evidence>
<proteinExistence type="predicted"/>
<feature type="region of interest" description="Disordered" evidence="1">
    <location>
        <begin position="21"/>
        <end position="77"/>
    </location>
</feature>
<keyword evidence="4" id="KW-1185">Reference proteome</keyword>
<dbReference type="Proteomes" id="UP000664144">
    <property type="component" value="Unassembled WGS sequence"/>
</dbReference>
<reference evidence="3" key="1">
    <citation type="submission" date="2021-03" db="EMBL/GenBank/DDBJ databases">
        <authorList>
            <person name="Kim M.K."/>
        </authorList>
    </citation>
    <scope>NUCLEOTIDE SEQUENCE</scope>
    <source>
        <strain evidence="3">BT186</strain>
    </source>
</reference>
<evidence type="ECO:0000256" key="2">
    <source>
        <dbReference type="SAM" id="SignalP"/>
    </source>
</evidence>
<evidence type="ECO:0000256" key="1">
    <source>
        <dbReference type="SAM" id="MobiDB-lite"/>
    </source>
</evidence>
<protein>
    <submittedName>
        <fullName evidence="3">Uncharacterized protein</fullName>
    </submittedName>
</protein>
<feature type="signal peptide" evidence="2">
    <location>
        <begin position="1"/>
        <end position="22"/>
    </location>
</feature>
<organism evidence="3 4">
    <name type="scientific">Hymenobacter telluris</name>
    <dbReference type="NCBI Taxonomy" id="2816474"/>
    <lineage>
        <taxon>Bacteria</taxon>
        <taxon>Pseudomonadati</taxon>
        <taxon>Bacteroidota</taxon>
        <taxon>Cytophagia</taxon>
        <taxon>Cytophagales</taxon>
        <taxon>Hymenobacteraceae</taxon>
        <taxon>Hymenobacter</taxon>
    </lineage>
</organism>
<dbReference type="PROSITE" id="PS51257">
    <property type="entry name" value="PROKAR_LIPOPROTEIN"/>
    <property type="match status" value="1"/>
</dbReference>
<gene>
    <name evidence="3" type="ORF">J0X19_10020</name>
</gene>
<evidence type="ECO:0000313" key="3">
    <source>
        <dbReference type="EMBL" id="MBO0358279.1"/>
    </source>
</evidence>